<organism evidence="1 2">
    <name type="scientific">Cirrhinus molitorella</name>
    <name type="common">mud carp</name>
    <dbReference type="NCBI Taxonomy" id="172907"/>
    <lineage>
        <taxon>Eukaryota</taxon>
        <taxon>Metazoa</taxon>
        <taxon>Chordata</taxon>
        <taxon>Craniata</taxon>
        <taxon>Vertebrata</taxon>
        <taxon>Euteleostomi</taxon>
        <taxon>Actinopterygii</taxon>
        <taxon>Neopterygii</taxon>
        <taxon>Teleostei</taxon>
        <taxon>Ostariophysi</taxon>
        <taxon>Cypriniformes</taxon>
        <taxon>Cyprinidae</taxon>
        <taxon>Labeoninae</taxon>
        <taxon>Labeonini</taxon>
        <taxon>Cirrhinus</taxon>
    </lineage>
</organism>
<sequence length="69" mass="8026">MDVSAFSSGWGECVSRRTHGVVYLFQKPKDHRSGLTISYYQKRCVAVMLLWDIEPQFSQLRWGNTRSSK</sequence>
<evidence type="ECO:0000313" key="2">
    <source>
        <dbReference type="Proteomes" id="UP001187343"/>
    </source>
</evidence>
<reference evidence="1" key="1">
    <citation type="submission" date="2023-08" db="EMBL/GenBank/DDBJ databases">
        <title>Chromosome-level Genome Assembly of mud carp (Cirrhinus molitorella).</title>
        <authorList>
            <person name="Liu H."/>
        </authorList>
    </citation>
    <scope>NUCLEOTIDE SEQUENCE</scope>
    <source>
        <strain evidence="1">Prfri</strain>
        <tissue evidence="1">Muscle</tissue>
    </source>
</reference>
<gene>
    <name evidence="1" type="ORF">Q8A67_023485</name>
</gene>
<dbReference type="AlphaFoldDB" id="A0AA88P659"/>
<evidence type="ECO:0000313" key="1">
    <source>
        <dbReference type="EMBL" id="KAK2870958.1"/>
    </source>
</evidence>
<dbReference type="Proteomes" id="UP001187343">
    <property type="component" value="Unassembled WGS sequence"/>
</dbReference>
<accession>A0AA88P659</accession>
<keyword evidence="2" id="KW-1185">Reference proteome</keyword>
<comment type="caution">
    <text evidence="1">The sequence shown here is derived from an EMBL/GenBank/DDBJ whole genome shotgun (WGS) entry which is preliminary data.</text>
</comment>
<protein>
    <submittedName>
        <fullName evidence="1">Uncharacterized protein</fullName>
    </submittedName>
</protein>
<name>A0AA88P659_9TELE</name>
<dbReference type="EMBL" id="JAUYZG010000023">
    <property type="protein sequence ID" value="KAK2870958.1"/>
    <property type="molecule type" value="Genomic_DNA"/>
</dbReference>
<proteinExistence type="predicted"/>